<dbReference type="EMBL" id="CAXITT010000343">
    <property type="protein sequence ID" value="CAL1539572.1"/>
    <property type="molecule type" value="Genomic_DNA"/>
</dbReference>
<sequence length="450" mass="51430">MTVNYMGRISILDRGDAPAQAVIDRNARSLAQRVADETRDELNKVMTRVQNIYGAMDIVDDTYLSPSMEYVNDLSELEAILKDEIKKRQYQQQVTVFIVGYSDICHQKLRLLQQVNEFFMENCKNIDEEDWFPTTPDMDLDEVSNTVEDSLNHAHELTKRLAELNKDMIKYMGAAAEKKASNKGRKKIEKALQQAKEDVSGLSEKLLHLQKELEDREEKVHVMVKQMESKNLEVQKFRTAAELAKAAAGEINALHKEIALREAKIISQRQQISKLEVELTETNHIKEKSLTKLSFSDEESQQKIVLLQKELDEQKKQNEDVRKEMTKHLDHQISVLHESHRQAIEDLKTQHESETKQMQGFVVAPLPSGDVAKTTEAESTQQPPETSDVKQPSRSRKGRAKRHLRKQRNAESQPDIKEPKGKSLSSGDKKPGKNVTKSPTRTKGEVRQGM</sequence>
<comment type="caution">
    <text evidence="3">The sequence shown here is derived from an EMBL/GenBank/DDBJ whole genome shotgun (WGS) entry which is preliminary data.</text>
</comment>
<evidence type="ECO:0000256" key="1">
    <source>
        <dbReference type="SAM" id="Coils"/>
    </source>
</evidence>
<dbReference type="Proteomes" id="UP001497497">
    <property type="component" value="Unassembled WGS sequence"/>
</dbReference>
<evidence type="ECO:0000313" key="4">
    <source>
        <dbReference type="Proteomes" id="UP001497497"/>
    </source>
</evidence>
<feature type="compositionally biased region" description="Polar residues" evidence="2">
    <location>
        <begin position="377"/>
        <end position="392"/>
    </location>
</feature>
<keyword evidence="1" id="KW-0175">Coiled coil</keyword>
<keyword evidence="4" id="KW-1185">Reference proteome</keyword>
<feature type="compositionally biased region" description="Basic and acidic residues" evidence="2">
    <location>
        <begin position="414"/>
        <end position="431"/>
    </location>
</feature>
<dbReference type="PANTHER" id="PTHR37915:SF3">
    <property type="match status" value="1"/>
</dbReference>
<feature type="coiled-coil region" evidence="1">
    <location>
        <begin position="297"/>
        <end position="357"/>
    </location>
</feature>
<dbReference type="PANTHER" id="PTHR37915">
    <property type="match status" value="1"/>
</dbReference>
<accession>A0AAV2HZ87</accession>
<feature type="coiled-coil region" evidence="1">
    <location>
        <begin position="147"/>
        <end position="219"/>
    </location>
</feature>
<evidence type="ECO:0000256" key="2">
    <source>
        <dbReference type="SAM" id="MobiDB-lite"/>
    </source>
</evidence>
<feature type="region of interest" description="Disordered" evidence="2">
    <location>
        <begin position="372"/>
        <end position="450"/>
    </location>
</feature>
<feature type="compositionally biased region" description="Basic residues" evidence="2">
    <location>
        <begin position="393"/>
        <end position="407"/>
    </location>
</feature>
<reference evidence="3 4" key="1">
    <citation type="submission" date="2024-04" db="EMBL/GenBank/DDBJ databases">
        <authorList>
            <consortium name="Genoscope - CEA"/>
            <person name="William W."/>
        </authorList>
    </citation>
    <scope>NUCLEOTIDE SEQUENCE [LARGE SCALE GENOMIC DNA]</scope>
</reference>
<gene>
    <name evidence="3" type="ORF">GSLYS_00013305001</name>
</gene>
<dbReference type="AlphaFoldDB" id="A0AAV2HZ87"/>
<protein>
    <submittedName>
        <fullName evidence="3">Uncharacterized protein</fullName>
    </submittedName>
</protein>
<evidence type="ECO:0000313" key="3">
    <source>
        <dbReference type="EMBL" id="CAL1539572.1"/>
    </source>
</evidence>
<organism evidence="3 4">
    <name type="scientific">Lymnaea stagnalis</name>
    <name type="common">Great pond snail</name>
    <name type="synonym">Helix stagnalis</name>
    <dbReference type="NCBI Taxonomy" id="6523"/>
    <lineage>
        <taxon>Eukaryota</taxon>
        <taxon>Metazoa</taxon>
        <taxon>Spiralia</taxon>
        <taxon>Lophotrochozoa</taxon>
        <taxon>Mollusca</taxon>
        <taxon>Gastropoda</taxon>
        <taxon>Heterobranchia</taxon>
        <taxon>Euthyneura</taxon>
        <taxon>Panpulmonata</taxon>
        <taxon>Hygrophila</taxon>
        <taxon>Lymnaeoidea</taxon>
        <taxon>Lymnaeidae</taxon>
        <taxon>Lymnaea</taxon>
    </lineage>
</organism>
<proteinExistence type="predicted"/>
<name>A0AAV2HZ87_LYMST</name>